<keyword evidence="7" id="KW-1278">Translocase</keyword>
<reference evidence="11" key="1">
    <citation type="submission" date="2016-03" db="EMBL/GenBank/DDBJ databases">
        <authorList>
            <person name="Johnson T.J."/>
            <person name="Youmans B."/>
            <person name="Case K."/>
            <person name="Noll S."/>
        </authorList>
    </citation>
    <scope>NUCLEOTIDE SEQUENCE [LARGE SCALE GENOMIC DNA]</scope>
    <source>
        <strain evidence="11">UMNLAv8</strain>
    </source>
</reference>
<evidence type="ECO:0000256" key="2">
    <source>
        <dbReference type="ARBA" id="ARBA00005417"/>
    </source>
</evidence>
<evidence type="ECO:0000313" key="11">
    <source>
        <dbReference type="Proteomes" id="UP000078520"/>
    </source>
</evidence>
<organism evidence="10 11">
    <name type="scientific">Ligilactobacillus aviarius</name>
    <dbReference type="NCBI Taxonomy" id="1606"/>
    <lineage>
        <taxon>Bacteria</taxon>
        <taxon>Bacillati</taxon>
        <taxon>Bacillota</taxon>
        <taxon>Bacilli</taxon>
        <taxon>Lactobacillales</taxon>
        <taxon>Lactobacillaceae</taxon>
        <taxon>Ligilactobacillus</taxon>
    </lineage>
</organism>
<dbReference type="OrthoDB" id="501320at2"/>
<evidence type="ECO:0000256" key="1">
    <source>
        <dbReference type="ARBA" id="ARBA00004202"/>
    </source>
</evidence>
<dbReference type="PROSITE" id="PS00211">
    <property type="entry name" value="ABC_TRANSPORTER_1"/>
    <property type="match status" value="1"/>
</dbReference>
<gene>
    <name evidence="10" type="ORF">A3O14_06725</name>
</gene>
<dbReference type="SMART" id="SM00382">
    <property type="entry name" value="AAA"/>
    <property type="match status" value="2"/>
</dbReference>
<comment type="subcellular location">
    <subcellularLocation>
        <location evidence="1">Cell membrane</location>
        <topology evidence="1">Peripheral membrane protein</topology>
    </subcellularLocation>
</comment>
<evidence type="ECO:0000256" key="8">
    <source>
        <dbReference type="ARBA" id="ARBA00023136"/>
    </source>
</evidence>
<dbReference type="Pfam" id="PF00005">
    <property type="entry name" value="ABC_tran"/>
    <property type="match status" value="2"/>
</dbReference>
<dbReference type="PROSITE" id="PS50893">
    <property type="entry name" value="ABC_TRANSPORTER_2"/>
    <property type="match status" value="2"/>
</dbReference>
<dbReference type="AlphaFoldDB" id="A0A179C2G9"/>
<evidence type="ECO:0000256" key="4">
    <source>
        <dbReference type="ARBA" id="ARBA00022475"/>
    </source>
</evidence>
<proteinExistence type="inferred from homology"/>
<dbReference type="InterPro" id="IPR050095">
    <property type="entry name" value="ECF_ABC_transporter_ATP-bd"/>
</dbReference>
<evidence type="ECO:0000256" key="7">
    <source>
        <dbReference type="ARBA" id="ARBA00022967"/>
    </source>
</evidence>
<dbReference type="PANTHER" id="PTHR43553">
    <property type="entry name" value="HEAVY METAL TRANSPORTER"/>
    <property type="match status" value="1"/>
</dbReference>
<dbReference type="SUPFAM" id="SSF52540">
    <property type="entry name" value="P-loop containing nucleoside triphosphate hydrolases"/>
    <property type="match status" value="2"/>
</dbReference>
<dbReference type="Proteomes" id="UP000078520">
    <property type="component" value="Unassembled WGS sequence"/>
</dbReference>
<feature type="domain" description="ABC transporter" evidence="9">
    <location>
        <begin position="3"/>
        <end position="235"/>
    </location>
</feature>
<dbReference type="InterPro" id="IPR015856">
    <property type="entry name" value="ABC_transpr_CbiO/EcfA_su"/>
</dbReference>
<protein>
    <recommendedName>
        <fullName evidence="9">ABC transporter domain-containing protein</fullName>
    </recommendedName>
</protein>
<name>A0A179C2G9_9LACO</name>
<dbReference type="GO" id="GO:0042626">
    <property type="term" value="F:ATPase-coupled transmembrane transporter activity"/>
    <property type="evidence" value="ECO:0007669"/>
    <property type="project" value="TreeGrafter"/>
</dbReference>
<keyword evidence="6" id="KW-0067">ATP-binding</keyword>
<evidence type="ECO:0000259" key="9">
    <source>
        <dbReference type="PROSITE" id="PS50893"/>
    </source>
</evidence>
<keyword evidence="5" id="KW-0547">Nucleotide-binding</keyword>
<dbReference type="Gene3D" id="3.40.50.300">
    <property type="entry name" value="P-loop containing nucleotide triphosphate hydrolases"/>
    <property type="match status" value="2"/>
</dbReference>
<keyword evidence="3" id="KW-0813">Transport</keyword>
<dbReference type="InterPro" id="IPR003593">
    <property type="entry name" value="AAA+_ATPase"/>
</dbReference>
<sequence length="463" mass="52190">MDLEIQNMTFAYPQQPSLLENVTYHFPTRGLTVIGGQNGSGKSTLLQLLAGILSPSFGKVQLNQQDAALIVPAARIQHLAYLPQNTRHFFTFKTGREQLTFMLENLQTPRDQIPEIIHQIISENSLEALIDQPVTTLSGGELQQMALAMIFSLDPEYLLLDEPFANLDRDHQLWLIHMLKNKKNNTAIIVTDHQLQYYQDLADHWLSVTAHKLQPFNPSFQNSPAVSRVTADLPSSTSSRLQWQKLSVSQSGRPLVTESTFQVPQGMVGLLAGKNGSGKSTLLNVLTKQHPYSGQITFDQQNEQRISVRKWIQQITLGFQNSEDQFIKTTAREELQSAQRASHHPDFWTTSQISSWIQKLNLQSILDESPYFISGGQQKKVQLLTLAIISSPVILLDEILTGLDRASVALAWKLIETLKQLGCGILIIDHQFQSLTHYDYVLEIHNLQLQPLSKGESLNEINR</sequence>
<keyword evidence="8" id="KW-0472">Membrane</keyword>
<dbReference type="PANTHER" id="PTHR43553:SF27">
    <property type="entry name" value="ENERGY-COUPLING FACTOR TRANSPORTER ATP-BINDING PROTEIN ECFA2"/>
    <property type="match status" value="1"/>
</dbReference>
<dbReference type="GO" id="GO:0016887">
    <property type="term" value="F:ATP hydrolysis activity"/>
    <property type="evidence" value="ECO:0007669"/>
    <property type="project" value="InterPro"/>
</dbReference>
<dbReference type="InterPro" id="IPR003439">
    <property type="entry name" value="ABC_transporter-like_ATP-bd"/>
</dbReference>
<feature type="domain" description="ABC transporter" evidence="9">
    <location>
        <begin position="241"/>
        <end position="461"/>
    </location>
</feature>
<comment type="similarity">
    <text evidence="2">Belongs to the ABC transporter superfamily.</text>
</comment>
<evidence type="ECO:0000313" key="10">
    <source>
        <dbReference type="EMBL" id="OAQ07107.1"/>
    </source>
</evidence>
<dbReference type="GO" id="GO:0005524">
    <property type="term" value="F:ATP binding"/>
    <property type="evidence" value="ECO:0007669"/>
    <property type="project" value="UniProtKB-KW"/>
</dbReference>
<evidence type="ECO:0000256" key="6">
    <source>
        <dbReference type="ARBA" id="ARBA00022840"/>
    </source>
</evidence>
<comment type="caution">
    <text evidence="10">The sequence shown here is derived from an EMBL/GenBank/DDBJ whole genome shotgun (WGS) entry which is preliminary data.</text>
</comment>
<keyword evidence="4" id="KW-1003">Cell membrane</keyword>
<evidence type="ECO:0000256" key="3">
    <source>
        <dbReference type="ARBA" id="ARBA00022448"/>
    </source>
</evidence>
<evidence type="ECO:0000256" key="5">
    <source>
        <dbReference type="ARBA" id="ARBA00022741"/>
    </source>
</evidence>
<dbReference type="CDD" id="cd03225">
    <property type="entry name" value="ABC_cobalt_CbiO_domain1"/>
    <property type="match status" value="2"/>
</dbReference>
<dbReference type="GO" id="GO:0043190">
    <property type="term" value="C:ATP-binding cassette (ABC) transporter complex"/>
    <property type="evidence" value="ECO:0007669"/>
    <property type="project" value="TreeGrafter"/>
</dbReference>
<accession>A0A179C2G9</accession>
<dbReference type="EMBL" id="LVKI01000041">
    <property type="protein sequence ID" value="OAQ07107.1"/>
    <property type="molecule type" value="Genomic_DNA"/>
</dbReference>
<dbReference type="RefSeq" id="WP_064208774.1">
    <property type="nucleotide sequence ID" value="NZ_LVKC01000054.1"/>
</dbReference>
<dbReference type="InterPro" id="IPR027417">
    <property type="entry name" value="P-loop_NTPase"/>
</dbReference>
<dbReference type="InterPro" id="IPR017871">
    <property type="entry name" value="ABC_transporter-like_CS"/>
</dbReference>